<keyword evidence="1" id="KW-0472">Membrane</keyword>
<reference evidence="2" key="1">
    <citation type="journal article" date="2020" name="Stud. Mycol.">
        <title>101 Dothideomycetes genomes: a test case for predicting lifestyles and emergence of pathogens.</title>
        <authorList>
            <person name="Haridas S."/>
            <person name="Albert R."/>
            <person name="Binder M."/>
            <person name="Bloem J."/>
            <person name="Labutti K."/>
            <person name="Salamov A."/>
            <person name="Andreopoulos B."/>
            <person name="Baker S."/>
            <person name="Barry K."/>
            <person name="Bills G."/>
            <person name="Bluhm B."/>
            <person name="Cannon C."/>
            <person name="Castanera R."/>
            <person name="Culley D."/>
            <person name="Daum C."/>
            <person name="Ezra D."/>
            <person name="Gonzalez J."/>
            <person name="Henrissat B."/>
            <person name="Kuo A."/>
            <person name="Liang C."/>
            <person name="Lipzen A."/>
            <person name="Lutzoni F."/>
            <person name="Magnuson J."/>
            <person name="Mondo S."/>
            <person name="Nolan M."/>
            <person name="Ohm R."/>
            <person name="Pangilinan J."/>
            <person name="Park H.-J."/>
            <person name="Ramirez L."/>
            <person name="Alfaro M."/>
            <person name="Sun H."/>
            <person name="Tritt A."/>
            <person name="Yoshinaga Y."/>
            <person name="Zwiers L.-H."/>
            <person name="Turgeon B."/>
            <person name="Goodwin S."/>
            <person name="Spatafora J."/>
            <person name="Crous P."/>
            <person name="Grigoriev I."/>
        </authorList>
    </citation>
    <scope>NUCLEOTIDE SEQUENCE</scope>
    <source>
        <strain evidence="2">CBS 116435</strain>
    </source>
</reference>
<evidence type="ECO:0000313" key="2">
    <source>
        <dbReference type="EMBL" id="KAF2718065.1"/>
    </source>
</evidence>
<feature type="transmembrane region" description="Helical" evidence="1">
    <location>
        <begin position="208"/>
        <end position="226"/>
    </location>
</feature>
<dbReference type="PANTHER" id="PTHR35184">
    <property type="entry name" value="YALI0C10208P"/>
    <property type="match status" value="1"/>
</dbReference>
<organism evidence="2 3">
    <name type="scientific">Polychaeton citri CBS 116435</name>
    <dbReference type="NCBI Taxonomy" id="1314669"/>
    <lineage>
        <taxon>Eukaryota</taxon>
        <taxon>Fungi</taxon>
        <taxon>Dikarya</taxon>
        <taxon>Ascomycota</taxon>
        <taxon>Pezizomycotina</taxon>
        <taxon>Dothideomycetes</taxon>
        <taxon>Dothideomycetidae</taxon>
        <taxon>Capnodiales</taxon>
        <taxon>Capnodiaceae</taxon>
        <taxon>Polychaeton</taxon>
    </lineage>
</organism>
<feature type="transmembrane region" description="Helical" evidence="1">
    <location>
        <begin position="170"/>
        <end position="188"/>
    </location>
</feature>
<dbReference type="EMBL" id="MU003831">
    <property type="protein sequence ID" value="KAF2718065.1"/>
    <property type="molecule type" value="Genomic_DNA"/>
</dbReference>
<keyword evidence="1" id="KW-0812">Transmembrane</keyword>
<dbReference type="AlphaFoldDB" id="A0A9P4UML1"/>
<proteinExistence type="predicted"/>
<feature type="transmembrane region" description="Helical" evidence="1">
    <location>
        <begin position="89"/>
        <end position="110"/>
    </location>
</feature>
<keyword evidence="1" id="KW-1133">Transmembrane helix</keyword>
<keyword evidence="3" id="KW-1185">Reference proteome</keyword>
<comment type="caution">
    <text evidence="2">The sequence shown here is derived from an EMBL/GenBank/DDBJ whole genome shotgun (WGS) entry which is preliminary data.</text>
</comment>
<dbReference type="PANTHER" id="PTHR35184:SF1">
    <property type="entry name" value="INTEGRAL MEMBRANE PROTEIN"/>
    <property type="match status" value="1"/>
</dbReference>
<protein>
    <submittedName>
        <fullName evidence="2">Uncharacterized protein</fullName>
    </submittedName>
</protein>
<dbReference type="InterPro" id="IPR021460">
    <property type="entry name" value="DUF3112"/>
</dbReference>
<accession>A0A9P4UML1</accession>
<gene>
    <name evidence="2" type="ORF">K431DRAFT_288016</name>
</gene>
<evidence type="ECO:0000313" key="3">
    <source>
        <dbReference type="Proteomes" id="UP000799441"/>
    </source>
</evidence>
<dbReference type="OrthoDB" id="3357002at2759"/>
<feature type="transmembrane region" description="Helical" evidence="1">
    <location>
        <begin position="14"/>
        <end position="36"/>
    </location>
</feature>
<sequence length="262" mass="29477">MAIYQLNRRKGHKFFMSAAVFGFCMSRVVTCILRIALATRPHNARLAIAANIFTSAGVLVLYIVVQILAQRLLKATHPQLGWSRPFKTISTVLYAVVPVALVLVIVFTIISFYTLNPTLRSVALWVQRGSILYLLIFNVVSVGIFLLSLLLPRSQDRRDFGTGSVTSKRIILALAIFFIVFTAGFRAGTVWAAPRPASDPAWYDTKSAFYVIELGFEIIIVYLLLLTRFDHRFWVPNGSKRPGDYHQLTDLVAVKDSFYEKA</sequence>
<name>A0A9P4UML1_9PEZI</name>
<evidence type="ECO:0000256" key="1">
    <source>
        <dbReference type="SAM" id="Phobius"/>
    </source>
</evidence>
<feature type="transmembrane region" description="Helical" evidence="1">
    <location>
        <begin position="130"/>
        <end position="150"/>
    </location>
</feature>
<feature type="transmembrane region" description="Helical" evidence="1">
    <location>
        <begin position="48"/>
        <end position="69"/>
    </location>
</feature>
<dbReference type="Proteomes" id="UP000799441">
    <property type="component" value="Unassembled WGS sequence"/>
</dbReference>
<dbReference type="Pfam" id="PF11309">
    <property type="entry name" value="DUF3112"/>
    <property type="match status" value="1"/>
</dbReference>